<gene>
    <name evidence="14" type="primary">atp8</name>
</gene>
<dbReference type="AlphaFoldDB" id="A0A3G1GRE3"/>
<sequence>MPQMAPLNWLLLFFMFILSLLMFMSMIFYNTSYCPNKNWKSKDKKAFHNWSW</sequence>
<dbReference type="GO" id="GO:0031966">
    <property type="term" value="C:mitochondrial membrane"/>
    <property type="evidence" value="ECO:0007669"/>
    <property type="project" value="UniProtKB-SubCell"/>
</dbReference>
<evidence type="ECO:0000256" key="4">
    <source>
        <dbReference type="ARBA" id="ARBA00022448"/>
    </source>
</evidence>
<evidence type="ECO:0000313" key="14">
    <source>
        <dbReference type="EMBL" id="APX40359.1"/>
    </source>
</evidence>
<keyword evidence="4 12" id="KW-0813">Transport</keyword>
<evidence type="ECO:0000256" key="11">
    <source>
        <dbReference type="ARBA" id="ARBA00023136"/>
    </source>
</evidence>
<evidence type="ECO:0000256" key="10">
    <source>
        <dbReference type="ARBA" id="ARBA00023128"/>
    </source>
</evidence>
<evidence type="ECO:0000256" key="2">
    <source>
        <dbReference type="ARBA" id="ARBA00008892"/>
    </source>
</evidence>
<keyword evidence="10 12" id="KW-0496">Mitochondrion</keyword>
<comment type="subunit">
    <text evidence="3">F-type ATPases have 2 components, CF(1) - the catalytic core - and CF(0) - the membrane proton channel.</text>
</comment>
<dbReference type="GO" id="GO:0045259">
    <property type="term" value="C:proton-transporting ATP synthase complex"/>
    <property type="evidence" value="ECO:0007669"/>
    <property type="project" value="UniProtKB-KW"/>
</dbReference>
<keyword evidence="9 12" id="KW-0406">Ion transport</keyword>
<evidence type="ECO:0000256" key="6">
    <source>
        <dbReference type="ARBA" id="ARBA00022692"/>
    </source>
</evidence>
<keyword evidence="8 13" id="KW-1133">Transmembrane helix</keyword>
<evidence type="ECO:0000256" key="9">
    <source>
        <dbReference type="ARBA" id="ARBA00023065"/>
    </source>
</evidence>
<evidence type="ECO:0000256" key="7">
    <source>
        <dbReference type="ARBA" id="ARBA00022781"/>
    </source>
</evidence>
<comment type="subcellular location">
    <subcellularLocation>
        <location evidence="1 12">Mitochondrion membrane</location>
        <topology evidence="1 12">Single-pass membrane protein</topology>
    </subcellularLocation>
</comment>
<dbReference type="GO" id="GO:0015078">
    <property type="term" value="F:proton transmembrane transporter activity"/>
    <property type="evidence" value="ECO:0007669"/>
    <property type="project" value="InterPro"/>
</dbReference>
<accession>A0A3G1GRE3</accession>
<dbReference type="EMBL" id="KX943463">
    <property type="protein sequence ID" value="APX40359.1"/>
    <property type="molecule type" value="Genomic_DNA"/>
</dbReference>
<evidence type="ECO:0000256" key="13">
    <source>
        <dbReference type="SAM" id="Phobius"/>
    </source>
</evidence>
<dbReference type="InterPro" id="IPR001421">
    <property type="entry name" value="ATP8_metazoa"/>
</dbReference>
<feature type="transmembrane region" description="Helical" evidence="13">
    <location>
        <begin position="7"/>
        <end position="29"/>
    </location>
</feature>
<organism evidence="14">
    <name type="scientific">Stylosomus ilicicola</name>
    <dbReference type="NCBI Taxonomy" id="1425628"/>
    <lineage>
        <taxon>Eukaryota</taxon>
        <taxon>Metazoa</taxon>
        <taxon>Ecdysozoa</taxon>
        <taxon>Arthropoda</taxon>
        <taxon>Hexapoda</taxon>
        <taxon>Insecta</taxon>
        <taxon>Pterygota</taxon>
        <taxon>Neoptera</taxon>
        <taxon>Endopterygota</taxon>
        <taxon>Coleoptera</taxon>
        <taxon>Polyphaga</taxon>
        <taxon>Cucujiformia</taxon>
        <taxon>Chrysomeloidea</taxon>
        <taxon>Chrysomelidae</taxon>
        <taxon>Cryptocephalinae</taxon>
        <taxon>Stylosomus</taxon>
    </lineage>
</organism>
<evidence type="ECO:0000256" key="12">
    <source>
        <dbReference type="RuleBase" id="RU003661"/>
    </source>
</evidence>
<keyword evidence="5 12" id="KW-0138">CF(0)</keyword>
<comment type="similarity">
    <text evidence="2 12">Belongs to the ATPase protein 8 family.</text>
</comment>
<dbReference type="GO" id="GO:0015986">
    <property type="term" value="P:proton motive force-driven ATP synthesis"/>
    <property type="evidence" value="ECO:0007669"/>
    <property type="project" value="InterPro"/>
</dbReference>
<name>A0A3G1GRE3_9CUCU</name>
<evidence type="ECO:0000256" key="8">
    <source>
        <dbReference type="ARBA" id="ARBA00022989"/>
    </source>
</evidence>
<protein>
    <recommendedName>
        <fullName evidence="12">ATP synthase complex subunit 8</fullName>
    </recommendedName>
</protein>
<proteinExistence type="inferred from homology"/>
<geneLocation type="mitochondrion" evidence="14"/>
<reference evidence="14" key="1">
    <citation type="journal article" date="2015" name="Methods Ecol Evol 6">
        <title>Validating the power of mitochondrial metagenomics for community ecology and phylogenetics of complex assemblages.</title>
        <authorList>
            <person name="Gomez-Rodriguez C."/>
            <person name="Crampton-Platt A."/>
            <person name="Timmermans M.J.T.N."/>
            <person name="Baselga A."/>
            <person name="Vogler A.P."/>
        </authorList>
    </citation>
    <scope>NUCLEOTIDE SEQUENCE</scope>
</reference>
<keyword evidence="11 13" id="KW-0472">Membrane</keyword>
<evidence type="ECO:0000256" key="5">
    <source>
        <dbReference type="ARBA" id="ARBA00022547"/>
    </source>
</evidence>
<dbReference type="Pfam" id="PF00895">
    <property type="entry name" value="ATP-synt_8"/>
    <property type="match status" value="1"/>
</dbReference>
<keyword evidence="7 12" id="KW-0375">Hydrogen ion transport</keyword>
<keyword evidence="6 12" id="KW-0812">Transmembrane</keyword>
<evidence type="ECO:0000256" key="3">
    <source>
        <dbReference type="ARBA" id="ARBA00011291"/>
    </source>
</evidence>
<evidence type="ECO:0000256" key="1">
    <source>
        <dbReference type="ARBA" id="ARBA00004304"/>
    </source>
</evidence>